<accession>A0ACB7EFP9</accession>
<keyword evidence="2" id="KW-1185">Reference proteome</keyword>
<evidence type="ECO:0000313" key="1">
    <source>
        <dbReference type="EMBL" id="KAG8000910.1"/>
    </source>
</evidence>
<organism evidence="1 2">
    <name type="scientific">Nibea albiflora</name>
    <name type="common">Yellow drum</name>
    <name type="synonym">Corvina albiflora</name>
    <dbReference type="NCBI Taxonomy" id="240163"/>
    <lineage>
        <taxon>Eukaryota</taxon>
        <taxon>Metazoa</taxon>
        <taxon>Chordata</taxon>
        <taxon>Craniata</taxon>
        <taxon>Vertebrata</taxon>
        <taxon>Euteleostomi</taxon>
        <taxon>Actinopterygii</taxon>
        <taxon>Neopterygii</taxon>
        <taxon>Teleostei</taxon>
        <taxon>Neoteleostei</taxon>
        <taxon>Acanthomorphata</taxon>
        <taxon>Eupercaria</taxon>
        <taxon>Sciaenidae</taxon>
        <taxon>Nibea</taxon>
    </lineage>
</organism>
<proteinExistence type="predicted"/>
<feature type="non-terminal residue" evidence="1">
    <location>
        <position position="1"/>
    </location>
</feature>
<gene>
    <name evidence="1" type="ORF">GBF38_018198</name>
</gene>
<evidence type="ECO:0000313" key="2">
    <source>
        <dbReference type="Proteomes" id="UP000805704"/>
    </source>
</evidence>
<sequence length="136" mass="15827">GQSKTFLVCCSPLVERPTSSYQIRGVPLYLQKPPEDLQLFREDLLCNTTNNSKEADSIRKEGGYKLFSRCFHVWFDIPRSNQVDPANESWRKRNGEAEFLKSHDAKFAFKLSVRGAVTRMQDWWKLNRLVLDITNT</sequence>
<comment type="caution">
    <text evidence="1">The sequence shown here is derived from an EMBL/GenBank/DDBJ whole genome shotgun (WGS) entry which is preliminary data.</text>
</comment>
<protein>
    <submittedName>
        <fullName evidence="1">Uncharacterized protein</fullName>
    </submittedName>
</protein>
<dbReference type="EMBL" id="CM024796">
    <property type="protein sequence ID" value="KAG8000910.1"/>
    <property type="molecule type" value="Genomic_DNA"/>
</dbReference>
<name>A0ACB7EFP9_NIBAL</name>
<reference evidence="1" key="1">
    <citation type="submission" date="2020-04" db="EMBL/GenBank/DDBJ databases">
        <title>A chromosome-scale assembly and high-density genetic map of the yellow drum (Nibea albiflora) genome.</title>
        <authorList>
            <person name="Xu D."/>
            <person name="Zhang W."/>
            <person name="Chen R."/>
            <person name="Tan P."/>
            <person name="Wang L."/>
            <person name="Song H."/>
            <person name="Tian L."/>
            <person name="Zhu Q."/>
            <person name="Wang B."/>
        </authorList>
    </citation>
    <scope>NUCLEOTIDE SEQUENCE</scope>
    <source>
        <strain evidence="1">ZJHYS-2018</strain>
    </source>
</reference>
<dbReference type="Proteomes" id="UP000805704">
    <property type="component" value="Chromosome 8"/>
</dbReference>